<dbReference type="PANTHER" id="PTHR33871:SF1">
    <property type="entry name" value="OS05G0503100 PROTEIN"/>
    <property type="match status" value="1"/>
</dbReference>
<evidence type="ECO:0000313" key="2">
    <source>
        <dbReference type="EMBL" id="KAL3714876.1"/>
    </source>
</evidence>
<evidence type="ECO:0000313" key="3">
    <source>
        <dbReference type="Proteomes" id="UP001634007"/>
    </source>
</evidence>
<dbReference type="AlphaFoldDB" id="A0ABD3IM55"/>
<reference evidence="2 3" key="1">
    <citation type="submission" date="2024-11" db="EMBL/GenBank/DDBJ databases">
        <title>Chromosome-level genome assembly of Eucalyptus globulus Labill. provides insights into its genome evolution.</title>
        <authorList>
            <person name="Li X."/>
        </authorList>
    </citation>
    <scope>NUCLEOTIDE SEQUENCE [LARGE SCALE GENOMIC DNA]</scope>
    <source>
        <strain evidence="2">CL2024</strain>
        <tissue evidence="2">Fresh tender leaves</tissue>
    </source>
</reference>
<feature type="region of interest" description="Disordered" evidence="1">
    <location>
        <begin position="1"/>
        <end position="311"/>
    </location>
</feature>
<dbReference type="PANTHER" id="PTHR33871">
    <property type="entry name" value="OS05G0503100 PROTEIN-RELATED"/>
    <property type="match status" value="1"/>
</dbReference>
<gene>
    <name evidence="2" type="ORF">ACJRO7_006733</name>
</gene>
<feature type="compositionally biased region" description="Pro residues" evidence="1">
    <location>
        <begin position="70"/>
        <end position="89"/>
    </location>
</feature>
<protein>
    <recommendedName>
        <fullName evidence="4">Serine/arginine repetitive matrix protein 1-like</fullName>
    </recommendedName>
</protein>
<organism evidence="2 3">
    <name type="scientific">Eucalyptus globulus</name>
    <name type="common">Tasmanian blue gum</name>
    <dbReference type="NCBI Taxonomy" id="34317"/>
    <lineage>
        <taxon>Eukaryota</taxon>
        <taxon>Viridiplantae</taxon>
        <taxon>Streptophyta</taxon>
        <taxon>Embryophyta</taxon>
        <taxon>Tracheophyta</taxon>
        <taxon>Spermatophyta</taxon>
        <taxon>Magnoliopsida</taxon>
        <taxon>eudicotyledons</taxon>
        <taxon>Gunneridae</taxon>
        <taxon>Pentapetalae</taxon>
        <taxon>rosids</taxon>
        <taxon>malvids</taxon>
        <taxon>Myrtales</taxon>
        <taxon>Myrtaceae</taxon>
        <taxon>Myrtoideae</taxon>
        <taxon>Eucalypteae</taxon>
        <taxon>Eucalyptus</taxon>
    </lineage>
</organism>
<sequence>MGCCLSKTPPPRRRSPPDQSYCSPPRPPAPAFGKTHVALAPQNAGTRNPPPPPPPPLEEETVKEVLSETPLPPKPQLPEAPPPPPPPPKLQEDGPETKILISKLEEAAEVVSEYSEMYSVTESLSTATTATTATDKRDAEVTSRESREVRQGLKSRSPAKVPRKRPPYAGDLAGGGGERRGVNRSPSPAKRNLAGVTGTGRGRLREAGRARTVAAQQRNAGSPSGVPRRDPGETSRRRSSSPATRRASEAGAGAMGWSPAKRAAGSAGDRPGKGEGREDPAAESAAERKGGEEHRDAVPEQGNESLDNPLVSLECFIFL</sequence>
<keyword evidence="3" id="KW-1185">Reference proteome</keyword>
<feature type="compositionally biased region" description="Basic and acidic residues" evidence="1">
    <location>
        <begin position="270"/>
        <end position="298"/>
    </location>
</feature>
<dbReference type="EMBL" id="JBJKBG010000011">
    <property type="protein sequence ID" value="KAL3714876.1"/>
    <property type="molecule type" value="Genomic_DNA"/>
</dbReference>
<name>A0ABD3IM55_EUCGL</name>
<accession>A0ABD3IM55</accession>
<dbReference type="Proteomes" id="UP001634007">
    <property type="component" value="Unassembled WGS sequence"/>
</dbReference>
<feature type="compositionally biased region" description="Basic and acidic residues" evidence="1">
    <location>
        <begin position="134"/>
        <end position="151"/>
    </location>
</feature>
<evidence type="ECO:0008006" key="4">
    <source>
        <dbReference type="Google" id="ProtNLM"/>
    </source>
</evidence>
<evidence type="ECO:0000256" key="1">
    <source>
        <dbReference type="SAM" id="MobiDB-lite"/>
    </source>
</evidence>
<feature type="compositionally biased region" description="Basic and acidic residues" evidence="1">
    <location>
        <begin position="227"/>
        <end position="236"/>
    </location>
</feature>
<comment type="caution">
    <text evidence="2">The sequence shown here is derived from an EMBL/GenBank/DDBJ whole genome shotgun (WGS) entry which is preliminary data.</text>
</comment>
<proteinExistence type="predicted"/>